<dbReference type="EMBL" id="CARXXK010000727">
    <property type="protein sequence ID" value="CAI6371082.1"/>
    <property type="molecule type" value="Genomic_DNA"/>
</dbReference>
<keyword evidence="3" id="KW-1185">Reference proteome</keyword>
<organism evidence="2 3">
    <name type="scientific">Macrosiphum euphorbiae</name>
    <name type="common">potato aphid</name>
    <dbReference type="NCBI Taxonomy" id="13131"/>
    <lineage>
        <taxon>Eukaryota</taxon>
        <taxon>Metazoa</taxon>
        <taxon>Ecdysozoa</taxon>
        <taxon>Arthropoda</taxon>
        <taxon>Hexapoda</taxon>
        <taxon>Insecta</taxon>
        <taxon>Pterygota</taxon>
        <taxon>Neoptera</taxon>
        <taxon>Paraneoptera</taxon>
        <taxon>Hemiptera</taxon>
        <taxon>Sternorrhyncha</taxon>
        <taxon>Aphidomorpha</taxon>
        <taxon>Aphidoidea</taxon>
        <taxon>Aphididae</taxon>
        <taxon>Macrosiphini</taxon>
        <taxon>Macrosiphum</taxon>
    </lineage>
</organism>
<name>A0AAV0XUI9_9HEMI</name>
<dbReference type="PANTHER" id="PTHR45786">
    <property type="entry name" value="DNA BINDING PROTEIN-LIKE"/>
    <property type="match status" value="1"/>
</dbReference>
<dbReference type="InterPro" id="IPR025476">
    <property type="entry name" value="Helitron_helicase-like"/>
</dbReference>
<dbReference type="PANTHER" id="PTHR45786:SF74">
    <property type="entry name" value="ATP-DEPENDENT DNA HELICASE"/>
    <property type="match status" value="1"/>
</dbReference>
<evidence type="ECO:0000313" key="3">
    <source>
        <dbReference type="Proteomes" id="UP001160148"/>
    </source>
</evidence>
<protein>
    <recommendedName>
        <fullName evidence="1">Helitron helicase-like domain-containing protein</fullName>
    </recommendedName>
</protein>
<reference evidence="2 3" key="1">
    <citation type="submission" date="2023-01" db="EMBL/GenBank/DDBJ databases">
        <authorList>
            <person name="Whitehead M."/>
        </authorList>
    </citation>
    <scope>NUCLEOTIDE SEQUENCE [LARGE SCALE GENOMIC DNA]</scope>
</reference>
<evidence type="ECO:0000259" key="1">
    <source>
        <dbReference type="Pfam" id="PF14214"/>
    </source>
</evidence>
<sequence>MIRTNPENHLLHYKQLLNQFIVDMYAKIENERLRYIRCNQKALKVEQYIHLKDAFENDENVSDIGQKCILPASFIGSPRHMHEYIQDALVTLDIMESHVYSLHLHVIFDGQKSPIYCWLISNQVIAMT</sequence>
<comment type="caution">
    <text evidence="2">The sequence shown here is derived from an EMBL/GenBank/DDBJ whole genome shotgun (WGS) entry which is preliminary data.</text>
</comment>
<accession>A0AAV0XUI9</accession>
<dbReference type="Pfam" id="PF14214">
    <property type="entry name" value="Helitron_like_N"/>
    <property type="match status" value="1"/>
</dbReference>
<proteinExistence type="predicted"/>
<dbReference type="AlphaFoldDB" id="A0AAV0XUI9"/>
<dbReference type="Proteomes" id="UP001160148">
    <property type="component" value="Unassembled WGS sequence"/>
</dbReference>
<gene>
    <name evidence="2" type="ORF">MEUPH1_LOCUS25126</name>
</gene>
<evidence type="ECO:0000313" key="2">
    <source>
        <dbReference type="EMBL" id="CAI6371082.1"/>
    </source>
</evidence>
<feature type="domain" description="Helitron helicase-like" evidence="1">
    <location>
        <begin position="3"/>
        <end position="90"/>
    </location>
</feature>